<organism evidence="2">
    <name type="scientific">Chromera velia CCMP2878</name>
    <dbReference type="NCBI Taxonomy" id="1169474"/>
    <lineage>
        <taxon>Eukaryota</taxon>
        <taxon>Sar</taxon>
        <taxon>Alveolata</taxon>
        <taxon>Colpodellida</taxon>
        <taxon>Chromeraceae</taxon>
        <taxon>Chromera</taxon>
    </lineage>
</organism>
<evidence type="ECO:0008006" key="3">
    <source>
        <dbReference type="Google" id="ProtNLM"/>
    </source>
</evidence>
<feature type="region of interest" description="Disordered" evidence="1">
    <location>
        <begin position="995"/>
        <end position="1017"/>
    </location>
</feature>
<sequence length="1206" mass="124846">MLATPQFPSLSLPELVGLLRGTFQAHSQDEIARNEALLDQQQENPELTGWLLEVLRVMSQGGPEAQAPDALQVKQAAALAVKNRIRKFWTNPNRILYFRDADGFKKALFSLICEHPQIAVQIDTCLCLIACADFPESWPSLGNDLVGLLQQCRAAGAQATCGGLRTSARIAKAVGGGGRGMPVTRCAASQRKLFELSRVLAGEVSGLWRDGIAALIGGGGADVAVLCIYAAKVVTGLGCASGGLGQLMFQKEAFEFCSQRVGETTEALAALFRGAGGDAGPPLKGEQGGGDERSRLFKSLMKIPLAALELAPLTASSSLEPLLQLHCRLMVSGAQQESTGGEQGSGWVVEGLTFVNAAIASPAADEYFELPSPELEAAWQQYKAQISAVLSGPSCTQLLDFSVFGIFLEGTGDRTLTEINDDPMDFLATDEAGNENFAATATEFLLTSIAALCPNETAAFLGGEFSRLPNLRPQLPVLQGGGAVGLSGDGTQAVRRREAAYHAVTTVAYQTGLSFCGPFSLPQGDSGASSSQTDAAAVAGRLWLRSSLMEDVSASASVAAYADGADSLRLSLVCYRAILCLGPLRVAMAAADPDPEAVNGGFSFVLECLAEASRGADAIASRTRGGLQGQGGGGGVHEIGALLIRSAVCAVLVQYMDAIPEGSRRQSVSTVATASGGGGLLDRPGEEPLVEGRLWTEILGAVGECLGVSAGSHVAACLAQRSLLALETILTARPPLSRLLVLGDFGQGGGAGRGRGLAQLEALAGELWTEAQSGSLHPQKTTSLLSLLSRLIKSGGPPIALATAPLISRALFLALAETRGAEGPAEEGLGLWHLALKAFPFPPCSASASGALGQQQGGGETQSVVAACEGASALLNLARLLEALCRREPARIRAALRATEAAVVLAASVDRHLMASPEAGAVVASSGLVPTEGSWTCSLVGSVGGWVHRVSGELKGRGALAVCRLIQTIELHSSVSMTDLVASCSAVLLHSASNRAMRGGDEDEEGELEGEDEDTLDDTDCDEVTLLADATAVEEGGAGSNEVPGASVVSLLRALVHVVADEKRGMQHAEAASLLSAACRPFGGSEGLITFVCGELTGNKLTSPFFGAVAIVGAFCVLSAGEMSGQTGQAAVSSQQRSILAGAVQWFLQGQGGGEGGDSVFLPLPLCEENLMASFRLPDTDRRKMALLEERGVLERLLQEAGRATR</sequence>
<dbReference type="Gene3D" id="1.25.10.10">
    <property type="entry name" value="Leucine-rich Repeat Variant"/>
    <property type="match status" value="1"/>
</dbReference>
<dbReference type="AlphaFoldDB" id="A0A0G4F7P4"/>
<dbReference type="InterPro" id="IPR016024">
    <property type="entry name" value="ARM-type_fold"/>
</dbReference>
<feature type="compositionally biased region" description="Acidic residues" evidence="1">
    <location>
        <begin position="1001"/>
        <end position="1017"/>
    </location>
</feature>
<reference evidence="2" key="1">
    <citation type="submission" date="2014-11" db="EMBL/GenBank/DDBJ databases">
        <authorList>
            <person name="Otto D Thomas"/>
            <person name="Naeem Raeece"/>
        </authorList>
    </citation>
    <scope>NUCLEOTIDE SEQUENCE</scope>
</reference>
<name>A0A0G4F7P4_9ALVE</name>
<dbReference type="InterPro" id="IPR011989">
    <property type="entry name" value="ARM-like"/>
</dbReference>
<evidence type="ECO:0000256" key="1">
    <source>
        <dbReference type="SAM" id="MobiDB-lite"/>
    </source>
</evidence>
<dbReference type="SUPFAM" id="SSF48371">
    <property type="entry name" value="ARM repeat"/>
    <property type="match status" value="1"/>
</dbReference>
<gene>
    <name evidence="2" type="ORF">Cvel_15452</name>
</gene>
<evidence type="ECO:0000313" key="2">
    <source>
        <dbReference type="EMBL" id="CEM08031.1"/>
    </source>
</evidence>
<accession>A0A0G4F7P4</accession>
<dbReference type="VEuPathDB" id="CryptoDB:Cvel_15452"/>
<dbReference type="GO" id="GO:0005829">
    <property type="term" value="C:cytosol"/>
    <property type="evidence" value="ECO:0007669"/>
    <property type="project" value="TreeGrafter"/>
</dbReference>
<dbReference type="PANTHER" id="PTHR10997">
    <property type="entry name" value="IMPORTIN-7, 8, 11"/>
    <property type="match status" value="1"/>
</dbReference>
<dbReference type="EMBL" id="CDMZ01000159">
    <property type="protein sequence ID" value="CEM08031.1"/>
    <property type="molecule type" value="Genomic_DNA"/>
</dbReference>
<dbReference type="GO" id="GO:0005635">
    <property type="term" value="C:nuclear envelope"/>
    <property type="evidence" value="ECO:0007669"/>
    <property type="project" value="TreeGrafter"/>
</dbReference>
<protein>
    <recommendedName>
        <fullName evidence="3">Importin N-terminal domain-containing protein</fullName>
    </recommendedName>
</protein>
<dbReference type="GO" id="GO:0006606">
    <property type="term" value="P:protein import into nucleus"/>
    <property type="evidence" value="ECO:0007669"/>
    <property type="project" value="TreeGrafter"/>
</dbReference>
<proteinExistence type="predicted"/>